<name>A0A3G1QB88_ECOLX</name>
<evidence type="ECO:0000313" key="1">
    <source>
        <dbReference type="EMBL" id="AWH57301.1"/>
    </source>
</evidence>
<dbReference type="AlphaFoldDB" id="A0A3G1QB88"/>
<dbReference type="EMBL" id="MG773376">
    <property type="protein sequence ID" value="AWH57301.1"/>
    <property type="molecule type" value="Genomic_DNA"/>
</dbReference>
<protein>
    <submittedName>
        <fullName evidence="1">Uncharacterized protein</fullName>
    </submittedName>
</protein>
<geneLocation type="plasmid" evidence="1">
    <name>pLSB54-mcr-1</name>
</geneLocation>
<sequence length="45" mass="4904">MHSQDPITKLTQTLQRDDGSQVRIVAQRGYGSGLTASLDVYVLPS</sequence>
<keyword evidence="1" id="KW-0614">Plasmid</keyword>
<organism evidence="1">
    <name type="scientific">Escherichia coli</name>
    <dbReference type="NCBI Taxonomy" id="562"/>
    <lineage>
        <taxon>Bacteria</taxon>
        <taxon>Pseudomonadati</taxon>
        <taxon>Pseudomonadota</taxon>
        <taxon>Gammaproteobacteria</taxon>
        <taxon>Enterobacterales</taxon>
        <taxon>Enterobacteriaceae</taxon>
        <taxon>Escherichia</taxon>
    </lineage>
</organism>
<proteinExistence type="predicted"/>
<accession>A0A3G1QB88</accession>
<reference evidence="1" key="1">
    <citation type="submission" date="2018-01" db="EMBL/GenBank/DDBJ databases">
        <authorList>
            <person name="Feng Y."/>
        </authorList>
    </citation>
    <scope>NUCLEOTIDE SEQUENCE</scope>
    <source>
        <strain evidence="1">LSB54</strain>
        <plasmid evidence="1">pLSB54-mcr-1</plasmid>
    </source>
</reference>